<comment type="similarity">
    <text evidence="4">Belongs to the WD repeat PROPPIN family.</text>
</comment>
<evidence type="ECO:0000256" key="4">
    <source>
        <dbReference type="ARBA" id="ARBA00025740"/>
    </source>
</evidence>
<name>A0A4E0RE98_FASHE</name>
<dbReference type="SUPFAM" id="SSF50978">
    <property type="entry name" value="WD40 repeat-like"/>
    <property type="match status" value="1"/>
</dbReference>
<evidence type="ECO:0000313" key="5">
    <source>
        <dbReference type="EMBL" id="THD19607.1"/>
    </source>
</evidence>
<protein>
    <submittedName>
        <fullName evidence="5">WD repeat domain phosphoinositide-interacting protein 3</fullName>
    </submittedName>
</protein>
<evidence type="ECO:0000256" key="1">
    <source>
        <dbReference type="ARBA" id="ARBA00022574"/>
    </source>
</evidence>
<dbReference type="Pfam" id="PF21032">
    <property type="entry name" value="PROPPIN"/>
    <property type="match status" value="1"/>
</dbReference>
<keyword evidence="2" id="KW-0677">Repeat</keyword>
<reference evidence="5" key="1">
    <citation type="submission" date="2019-03" db="EMBL/GenBank/DDBJ databases">
        <title>Improved annotation for the trematode Fasciola hepatica.</title>
        <authorList>
            <person name="Choi Y.-J."/>
            <person name="Martin J."/>
            <person name="Mitreva M."/>
        </authorList>
    </citation>
    <scope>NUCLEOTIDE SEQUENCE [LARGE SCALE GENOMIC DNA]</scope>
</reference>
<accession>A0A4E0RE98</accession>
<dbReference type="InterPro" id="IPR036322">
    <property type="entry name" value="WD40_repeat_dom_sf"/>
</dbReference>
<keyword evidence="1" id="KW-0853">WD repeat</keyword>
<dbReference type="Gene3D" id="2.130.10.10">
    <property type="entry name" value="YVTN repeat-like/Quinoprotein amine dehydrogenase"/>
    <property type="match status" value="1"/>
</dbReference>
<evidence type="ECO:0000313" key="6">
    <source>
        <dbReference type="Proteomes" id="UP000230066"/>
    </source>
</evidence>
<dbReference type="InterPro" id="IPR015943">
    <property type="entry name" value="WD40/YVTN_repeat-like_dom_sf"/>
</dbReference>
<dbReference type="EMBL" id="JXXN02006003">
    <property type="protein sequence ID" value="THD19607.1"/>
    <property type="molecule type" value="Genomic_DNA"/>
</dbReference>
<evidence type="ECO:0000256" key="2">
    <source>
        <dbReference type="ARBA" id="ARBA00022737"/>
    </source>
</evidence>
<organism evidence="5 6">
    <name type="scientific">Fasciola hepatica</name>
    <name type="common">Liver fluke</name>
    <dbReference type="NCBI Taxonomy" id="6192"/>
    <lineage>
        <taxon>Eukaryota</taxon>
        <taxon>Metazoa</taxon>
        <taxon>Spiralia</taxon>
        <taxon>Lophotrochozoa</taxon>
        <taxon>Platyhelminthes</taxon>
        <taxon>Trematoda</taxon>
        <taxon>Digenea</taxon>
        <taxon>Plagiorchiida</taxon>
        <taxon>Echinostomata</taxon>
        <taxon>Echinostomatoidea</taxon>
        <taxon>Fasciolidae</taxon>
        <taxon>Fasciola</taxon>
    </lineage>
</organism>
<keyword evidence="3" id="KW-0072">Autophagy</keyword>
<sequence>MCMRVPPADSGNSGILFLGFNQDHGCFAVGMQNGFRIFNADPLKQLERYEFDVRDGTGVGYLEMLFRTNFLGILGGGHHARLPSNVACLWDGIKQRFLLEITCASEVKAIRLRRDRIIVVLSEAIKVYTFDPSPQLIYESVTCPNPLGLCHVCQAPDNPLIVFPGRRPGMLLLVHIGNPASSIACGDVPSPSSTHPSLTSATNLPPRQIVAHENALAAVVLNTPGTLVATASQKGTLIRVFSTKECELLHELRRGINPATITCLAFNKASNLLCVTSERGTAHIFCLKRDAIDGKSRHAASSTGHSRPAVGGASNNQDFFSFFTNVSQIRCVLETKFKAICAFSLMNPNTLIGELLF</sequence>
<dbReference type="AlphaFoldDB" id="A0A4E0RE98"/>
<proteinExistence type="inferred from homology"/>
<dbReference type="GO" id="GO:0005737">
    <property type="term" value="C:cytoplasm"/>
    <property type="evidence" value="ECO:0007669"/>
    <property type="project" value="UniProtKB-ARBA"/>
</dbReference>
<dbReference type="GO" id="GO:0006914">
    <property type="term" value="P:autophagy"/>
    <property type="evidence" value="ECO:0007669"/>
    <property type="project" value="UniProtKB-KW"/>
</dbReference>
<dbReference type="Proteomes" id="UP000230066">
    <property type="component" value="Unassembled WGS sequence"/>
</dbReference>
<dbReference type="InterPro" id="IPR048720">
    <property type="entry name" value="PROPPIN"/>
</dbReference>
<dbReference type="SMART" id="SM00320">
    <property type="entry name" value="WD40"/>
    <property type="match status" value="2"/>
</dbReference>
<comment type="caution">
    <text evidence="5">The sequence shown here is derived from an EMBL/GenBank/DDBJ whole genome shotgun (WGS) entry which is preliminary data.</text>
</comment>
<evidence type="ECO:0000256" key="3">
    <source>
        <dbReference type="ARBA" id="ARBA00023006"/>
    </source>
</evidence>
<keyword evidence="6" id="KW-1185">Reference proteome</keyword>
<dbReference type="InterPro" id="IPR001680">
    <property type="entry name" value="WD40_rpt"/>
</dbReference>
<gene>
    <name evidence="5" type="ORF">D915_009554</name>
</gene>
<dbReference type="PANTHER" id="PTHR11227">
    <property type="entry name" value="WD-REPEAT PROTEIN INTERACTING WITH PHOSPHOINOSIDES WIPI -RELATED"/>
    <property type="match status" value="1"/>
</dbReference>